<proteinExistence type="predicted"/>
<evidence type="ECO:0000256" key="2">
    <source>
        <dbReference type="SAM" id="SignalP"/>
    </source>
</evidence>
<keyword evidence="2" id="KW-0732">Signal</keyword>
<dbReference type="EMBL" id="POTW01000104">
    <property type="protein sequence ID" value="PZF80019.1"/>
    <property type="molecule type" value="Genomic_DNA"/>
</dbReference>
<evidence type="ECO:0000313" key="3">
    <source>
        <dbReference type="EMBL" id="PZF80019.1"/>
    </source>
</evidence>
<sequence length="224" mass="23489">MSRRGLAWCAAVLVVMLPASCSPAGEEPAAPRDGAATASGRASTQAPSSPEEPSPGDAPDGSPQPTFTPPYQPRGDERAVELPAELPIEAPDSATAEEHAVLAAAGRFMASWDAVLFGAGDERSGILRTATDPQLARLLNYLAESAAKERVIVGEPTELELLAVSVIGDKAEVDLCTIMRDWIQYTGGTPEPQPEVERLILTMSLADGVWLASDTEQADPDPCA</sequence>
<reference evidence="3 4" key="1">
    <citation type="submission" date="2018-01" db="EMBL/GenBank/DDBJ databases">
        <title>Draft genome sequence of Jiangella sp. GTF31.</title>
        <authorList>
            <person name="Sahin N."/>
            <person name="Ay H."/>
            <person name="Saygin H."/>
        </authorList>
    </citation>
    <scope>NUCLEOTIDE SEQUENCE [LARGE SCALE GENOMIC DNA]</scope>
    <source>
        <strain evidence="3 4">GTF31</strain>
    </source>
</reference>
<gene>
    <name evidence="3" type="ORF">C1I92_28175</name>
</gene>
<keyword evidence="4" id="KW-1185">Reference proteome</keyword>
<evidence type="ECO:0000256" key="1">
    <source>
        <dbReference type="SAM" id="MobiDB-lite"/>
    </source>
</evidence>
<evidence type="ECO:0008006" key="5">
    <source>
        <dbReference type="Google" id="ProtNLM"/>
    </source>
</evidence>
<feature type="signal peptide" evidence="2">
    <location>
        <begin position="1"/>
        <end position="24"/>
    </location>
</feature>
<evidence type="ECO:0000313" key="4">
    <source>
        <dbReference type="Proteomes" id="UP000248764"/>
    </source>
</evidence>
<feature type="chain" id="PRO_5016157429" description="Lipoprotein" evidence="2">
    <location>
        <begin position="25"/>
        <end position="224"/>
    </location>
</feature>
<protein>
    <recommendedName>
        <fullName evidence="5">Lipoprotein</fullName>
    </recommendedName>
</protein>
<feature type="region of interest" description="Disordered" evidence="1">
    <location>
        <begin position="22"/>
        <end position="75"/>
    </location>
</feature>
<comment type="caution">
    <text evidence="3">The sequence shown here is derived from an EMBL/GenBank/DDBJ whole genome shotgun (WGS) entry which is preliminary data.</text>
</comment>
<organism evidence="3 4">
    <name type="scientific">Jiangella anatolica</name>
    <dbReference type="NCBI Taxonomy" id="2670374"/>
    <lineage>
        <taxon>Bacteria</taxon>
        <taxon>Bacillati</taxon>
        <taxon>Actinomycetota</taxon>
        <taxon>Actinomycetes</taxon>
        <taxon>Jiangellales</taxon>
        <taxon>Jiangellaceae</taxon>
        <taxon>Jiangella</taxon>
    </lineage>
</organism>
<dbReference type="RefSeq" id="WP_111257956.1">
    <property type="nucleotide sequence ID" value="NZ_POTW01000104.1"/>
</dbReference>
<dbReference type="Proteomes" id="UP000248764">
    <property type="component" value="Unassembled WGS sequence"/>
</dbReference>
<dbReference type="AlphaFoldDB" id="A0A2W2BV44"/>
<name>A0A2W2BV44_9ACTN</name>
<accession>A0A2W2BV44</accession>